<name>A0A1Y2H5V4_9FUNG</name>
<dbReference type="EMBL" id="MCFL01000204">
    <property type="protein sequence ID" value="ORZ29394.1"/>
    <property type="molecule type" value="Genomic_DNA"/>
</dbReference>
<keyword evidence="2" id="KW-1185">Reference proteome</keyword>
<accession>A0A1Y2H5V4</accession>
<reference evidence="1 2" key="1">
    <citation type="submission" date="2016-07" db="EMBL/GenBank/DDBJ databases">
        <title>Pervasive Adenine N6-methylation of Active Genes in Fungi.</title>
        <authorList>
            <consortium name="DOE Joint Genome Institute"/>
            <person name="Mondo S.J."/>
            <person name="Dannebaum R.O."/>
            <person name="Kuo R.C."/>
            <person name="Labutti K."/>
            <person name="Haridas S."/>
            <person name="Kuo A."/>
            <person name="Salamov A."/>
            <person name="Ahrendt S.R."/>
            <person name="Lipzen A."/>
            <person name="Sullivan W."/>
            <person name="Andreopoulos W.B."/>
            <person name="Clum A."/>
            <person name="Lindquist E."/>
            <person name="Daum C."/>
            <person name="Ramamoorthy G.K."/>
            <person name="Gryganskyi A."/>
            <person name="Culley D."/>
            <person name="Magnuson J.K."/>
            <person name="James T.Y."/>
            <person name="O'Malley M.A."/>
            <person name="Stajich J.E."/>
            <person name="Spatafora J.W."/>
            <person name="Visel A."/>
            <person name="Grigoriev I.V."/>
        </authorList>
    </citation>
    <scope>NUCLEOTIDE SEQUENCE [LARGE SCALE GENOMIC DNA]</scope>
    <source>
        <strain evidence="1 2">PL171</strain>
    </source>
</reference>
<dbReference type="AlphaFoldDB" id="A0A1Y2H5V4"/>
<evidence type="ECO:0000313" key="2">
    <source>
        <dbReference type="Proteomes" id="UP000193411"/>
    </source>
</evidence>
<protein>
    <submittedName>
        <fullName evidence="1">Uncharacterized protein</fullName>
    </submittedName>
</protein>
<proteinExistence type="predicted"/>
<organism evidence="1 2">
    <name type="scientific">Catenaria anguillulae PL171</name>
    <dbReference type="NCBI Taxonomy" id="765915"/>
    <lineage>
        <taxon>Eukaryota</taxon>
        <taxon>Fungi</taxon>
        <taxon>Fungi incertae sedis</taxon>
        <taxon>Blastocladiomycota</taxon>
        <taxon>Blastocladiomycetes</taxon>
        <taxon>Blastocladiales</taxon>
        <taxon>Catenariaceae</taxon>
        <taxon>Catenaria</taxon>
    </lineage>
</organism>
<gene>
    <name evidence="1" type="ORF">BCR44DRAFT_1451364</name>
</gene>
<dbReference type="Proteomes" id="UP000193411">
    <property type="component" value="Unassembled WGS sequence"/>
</dbReference>
<evidence type="ECO:0000313" key="1">
    <source>
        <dbReference type="EMBL" id="ORZ29394.1"/>
    </source>
</evidence>
<comment type="caution">
    <text evidence="1">The sequence shown here is derived from an EMBL/GenBank/DDBJ whole genome shotgun (WGS) entry which is preliminary data.</text>
</comment>
<sequence>MPVIGAEWKDGKTEVHWRASPFASSIMDTLTKIHPPSSPTTNMSSSELLTTSDRLRIGLMSPPDLTSFPPSLPPAPCSCCCCPLPPPPTEAANPFPFPAPPPPAELTTTMGDRHTSLIKSAASLAFLSYTCTVPLHDATSSRDEVDMASTGGYCKCPDAASSGGKCVSDMMALALLAMMPCASVGPVGGASGVDVREESGPGLEDVAMDMGDVAWLPPKWGTVAWADSRM</sequence>